<gene>
    <name evidence="2" type="ORF">CGC50_12045</name>
</gene>
<feature type="transmembrane region" description="Helical" evidence="1">
    <location>
        <begin position="140"/>
        <end position="162"/>
    </location>
</feature>
<dbReference type="GeneID" id="84809267"/>
<dbReference type="KEGG" id="cgh:CGC50_12045"/>
<sequence>MKKHRNLMLKYGSMMGGVSIALTLLQHQLQAYNGAPWTIFAFGILPILFLTFFIFLGIYLSKERSFRQMIKIGLGISILFAIIAGVFWVIFIQYIDPNHLDRVNHLQLEAYQKQFPSADPQSIAQMQQDMERNKLPWIQFNLSVVSNMFFGLVISLLGSSFFKIFNRT</sequence>
<name>A0A250FTQ6_9FLAO</name>
<keyword evidence="1" id="KW-0472">Membrane</keyword>
<accession>A0A250FTQ6</accession>
<evidence type="ECO:0000313" key="2">
    <source>
        <dbReference type="EMBL" id="ATA87795.1"/>
    </source>
</evidence>
<feature type="transmembrane region" description="Helical" evidence="1">
    <location>
        <begin position="72"/>
        <end position="95"/>
    </location>
</feature>
<dbReference type="OrthoDB" id="1151014at2"/>
<dbReference type="Pfam" id="PF13858">
    <property type="entry name" value="DUF4199"/>
    <property type="match status" value="1"/>
</dbReference>
<proteinExistence type="predicted"/>
<keyword evidence="1" id="KW-0812">Transmembrane</keyword>
<dbReference type="EMBL" id="CP022386">
    <property type="protein sequence ID" value="ATA87795.1"/>
    <property type="molecule type" value="Genomic_DNA"/>
</dbReference>
<dbReference type="AlphaFoldDB" id="A0A250FTQ6"/>
<reference evidence="3" key="1">
    <citation type="submission" date="2017-06" db="EMBL/GenBank/DDBJ databases">
        <title>Capnocytophaga spp. assemblies.</title>
        <authorList>
            <person name="Gulvik C.A."/>
        </authorList>
    </citation>
    <scope>NUCLEOTIDE SEQUENCE [LARGE SCALE GENOMIC DNA]</scope>
    <source>
        <strain evidence="3">H1496</strain>
    </source>
</reference>
<protein>
    <submittedName>
        <fullName evidence="2">DUF4199 domain-containing protein</fullName>
    </submittedName>
</protein>
<organism evidence="2 3">
    <name type="scientific">Capnocytophaga gingivalis</name>
    <dbReference type="NCBI Taxonomy" id="1017"/>
    <lineage>
        <taxon>Bacteria</taxon>
        <taxon>Pseudomonadati</taxon>
        <taxon>Bacteroidota</taxon>
        <taxon>Flavobacteriia</taxon>
        <taxon>Flavobacteriales</taxon>
        <taxon>Flavobacteriaceae</taxon>
        <taxon>Capnocytophaga</taxon>
    </lineage>
</organism>
<evidence type="ECO:0000313" key="3">
    <source>
        <dbReference type="Proteomes" id="UP000217250"/>
    </source>
</evidence>
<feature type="transmembrane region" description="Helical" evidence="1">
    <location>
        <begin position="41"/>
        <end position="60"/>
    </location>
</feature>
<dbReference type="Proteomes" id="UP000217250">
    <property type="component" value="Chromosome"/>
</dbReference>
<dbReference type="InterPro" id="IPR025250">
    <property type="entry name" value="DUF4199"/>
</dbReference>
<keyword evidence="1" id="KW-1133">Transmembrane helix</keyword>
<dbReference type="RefSeq" id="WP_095910994.1">
    <property type="nucleotide sequence ID" value="NZ_CAUPZR010000029.1"/>
</dbReference>
<evidence type="ECO:0000256" key="1">
    <source>
        <dbReference type="SAM" id="Phobius"/>
    </source>
</evidence>